<dbReference type="SMART" id="SM00345">
    <property type="entry name" value="HTH_GNTR"/>
    <property type="match status" value="1"/>
</dbReference>
<evidence type="ECO:0000256" key="1">
    <source>
        <dbReference type="ARBA" id="ARBA00023015"/>
    </source>
</evidence>
<evidence type="ECO:0000256" key="3">
    <source>
        <dbReference type="ARBA" id="ARBA00023163"/>
    </source>
</evidence>
<keyword evidence="2" id="KW-0238">DNA-binding</keyword>
<keyword evidence="3" id="KW-0804">Transcription</keyword>
<keyword evidence="7" id="KW-1185">Reference proteome</keyword>
<dbReference type="PANTHER" id="PTHR46577">
    <property type="entry name" value="HTH-TYPE TRANSCRIPTIONAL REGULATORY PROTEIN GABR"/>
    <property type="match status" value="1"/>
</dbReference>
<dbReference type="Proteomes" id="UP001597097">
    <property type="component" value="Unassembled WGS sequence"/>
</dbReference>
<dbReference type="InterPro" id="IPR000524">
    <property type="entry name" value="Tscrpt_reg_HTH_GntR"/>
</dbReference>
<proteinExistence type="predicted"/>
<evidence type="ECO:0000313" key="6">
    <source>
        <dbReference type="EMBL" id="MFD1539826.1"/>
    </source>
</evidence>
<feature type="domain" description="HTH gntR-type" evidence="5">
    <location>
        <begin position="1"/>
        <end position="54"/>
    </location>
</feature>
<feature type="compositionally biased region" description="Basic and acidic residues" evidence="4">
    <location>
        <begin position="63"/>
        <end position="74"/>
    </location>
</feature>
<name>A0ABW4GB98_9ACTN</name>
<organism evidence="6 7">
    <name type="scientific">Nonomuraea guangzhouensis</name>
    <dbReference type="NCBI Taxonomy" id="1291555"/>
    <lineage>
        <taxon>Bacteria</taxon>
        <taxon>Bacillati</taxon>
        <taxon>Actinomycetota</taxon>
        <taxon>Actinomycetes</taxon>
        <taxon>Streptosporangiales</taxon>
        <taxon>Streptosporangiaceae</taxon>
        <taxon>Nonomuraea</taxon>
    </lineage>
</organism>
<feature type="region of interest" description="Disordered" evidence="4">
    <location>
        <begin position="51"/>
        <end position="88"/>
    </location>
</feature>
<keyword evidence="1" id="KW-0805">Transcription regulation</keyword>
<dbReference type="InterPro" id="IPR051446">
    <property type="entry name" value="HTH_trans_reg/aminotransferase"/>
</dbReference>
<comment type="caution">
    <text evidence="6">The sequence shown here is derived from an EMBL/GenBank/DDBJ whole genome shotgun (WGS) entry which is preliminary data.</text>
</comment>
<dbReference type="CDD" id="cd07377">
    <property type="entry name" value="WHTH_GntR"/>
    <property type="match status" value="1"/>
</dbReference>
<sequence>MNGQFEPGARLPSTRTLAGSLGISRSTVVEAFDQLAAEGFIERRTGSGTYVSPQLSGLGAGGRAERPPSADPRRRPARRMRLASAAPTSLSETFAGRPMAFTPCEPDVELFPHRLWARMLARHARAPKSWSASPDPAGLLELRQALAAHLTLSRGVTADPDRIIVVSGARQAIFLCAHALLDPGDDVWCEDPGYPEARTALAFAGANVVPVPIDDGGIDVNAAERLAPRARAAYVMPSHQLPTGIVMRLRRRLQLLDWAARNDAWILEDDYDSEFCYDNRPLTALQGLDDRQSVVYIGTLNKITYPGLRLGYVVAPAAIADALASAAVTMSLSVPLAVQAAAADFISEGHLAQHITRMRGVYGERQRLLIDELDRQIGDAIRPEPISVGMHVLAALHGISAQEIAARGVARGLDLRPLSGYAETSVPGNAIVLGYTHLSQERIRSAVRVLAQTLADAHTAASQRPST</sequence>
<keyword evidence="6" id="KW-0808">Transferase</keyword>
<dbReference type="RefSeq" id="WP_219533481.1">
    <property type="nucleotide sequence ID" value="NZ_JBHUCM010000018.1"/>
</dbReference>
<protein>
    <submittedName>
        <fullName evidence="6">PLP-dependent aminotransferase family protein</fullName>
    </submittedName>
</protein>
<evidence type="ECO:0000313" key="7">
    <source>
        <dbReference type="Proteomes" id="UP001597097"/>
    </source>
</evidence>
<evidence type="ECO:0000256" key="2">
    <source>
        <dbReference type="ARBA" id="ARBA00023125"/>
    </source>
</evidence>
<dbReference type="PROSITE" id="PS50949">
    <property type="entry name" value="HTH_GNTR"/>
    <property type="match status" value="1"/>
</dbReference>
<accession>A0ABW4GB98</accession>
<gene>
    <name evidence="6" type="ORF">ACFSJ0_22430</name>
</gene>
<dbReference type="Pfam" id="PF00392">
    <property type="entry name" value="GntR"/>
    <property type="match status" value="1"/>
</dbReference>
<evidence type="ECO:0000259" key="5">
    <source>
        <dbReference type="PROSITE" id="PS50949"/>
    </source>
</evidence>
<keyword evidence="6" id="KW-0032">Aminotransferase</keyword>
<dbReference type="InterPro" id="IPR004839">
    <property type="entry name" value="Aminotransferase_I/II_large"/>
</dbReference>
<dbReference type="CDD" id="cd00609">
    <property type="entry name" value="AAT_like"/>
    <property type="match status" value="1"/>
</dbReference>
<dbReference type="GO" id="GO:0008483">
    <property type="term" value="F:transaminase activity"/>
    <property type="evidence" value="ECO:0007669"/>
    <property type="project" value="UniProtKB-KW"/>
</dbReference>
<dbReference type="EMBL" id="JBHUCM010000018">
    <property type="protein sequence ID" value="MFD1539826.1"/>
    <property type="molecule type" value="Genomic_DNA"/>
</dbReference>
<dbReference type="PANTHER" id="PTHR46577:SF1">
    <property type="entry name" value="HTH-TYPE TRANSCRIPTIONAL REGULATORY PROTEIN GABR"/>
    <property type="match status" value="1"/>
</dbReference>
<dbReference type="Pfam" id="PF00155">
    <property type="entry name" value="Aminotran_1_2"/>
    <property type="match status" value="1"/>
</dbReference>
<evidence type="ECO:0000256" key="4">
    <source>
        <dbReference type="SAM" id="MobiDB-lite"/>
    </source>
</evidence>
<reference evidence="7" key="1">
    <citation type="journal article" date="2019" name="Int. J. Syst. Evol. Microbiol.">
        <title>The Global Catalogue of Microorganisms (GCM) 10K type strain sequencing project: providing services to taxonomists for standard genome sequencing and annotation.</title>
        <authorList>
            <consortium name="The Broad Institute Genomics Platform"/>
            <consortium name="The Broad Institute Genome Sequencing Center for Infectious Disease"/>
            <person name="Wu L."/>
            <person name="Ma J."/>
        </authorList>
    </citation>
    <scope>NUCLEOTIDE SEQUENCE [LARGE SCALE GENOMIC DNA]</scope>
    <source>
        <strain evidence="7">CGMCC 1.15399</strain>
    </source>
</reference>